<dbReference type="GO" id="GO:0016818">
    <property type="term" value="F:hydrolase activity, acting on acid anhydrides, in phosphorus-containing anhydrides"/>
    <property type="evidence" value="ECO:0007669"/>
    <property type="project" value="InterPro"/>
</dbReference>
<feature type="domain" description="Nudix hydrolase" evidence="7">
    <location>
        <begin position="58"/>
        <end position="266"/>
    </location>
</feature>
<dbReference type="InterPro" id="IPR000086">
    <property type="entry name" value="NUDIX_hydrolase_dom"/>
</dbReference>
<dbReference type="EMBL" id="CP045725">
    <property type="protein sequence ID" value="QGF22423.1"/>
    <property type="molecule type" value="Genomic_DNA"/>
</dbReference>
<reference evidence="8 9" key="1">
    <citation type="submission" date="2019-10" db="EMBL/GenBank/DDBJ databases">
        <title>Genomic analysis of Raineyella sp. CBA3103.</title>
        <authorList>
            <person name="Roh S.W."/>
        </authorList>
    </citation>
    <scope>NUCLEOTIDE SEQUENCE [LARGE SCALE GENOMIC DNA]</scope>
    <source>
        <strain evidence="8 9">CBA3103</strain>
    </source>
</reference>
<dbReference type="AlphaFoldDB" id="A0A5Q2FBK7"/>
<accession>A0A5Q2FBK7</accession>
<dbReference type="PANTHER" id="PTHR12318">
    <property type="entry name" value="TESTOSTERONE-REGULATED PROTEIN RP2"/>
    <property type="match status" value="1"/>
</dbReference>
<dbReference type="SUPFAM" id="SSF55811">
    <property type="entry name" value="Nudix"/>
    <property type="match status" value="1"/>
</dbReference>
<comment type="cofactor">
    <cofactor evidence="1">
        <name>Mn(2+)</name>
        <dbReference type="ChEBI" id="CHEBI:29035"/>
    </cofactor>
</comment>
<dbReference type="Proteomes" id="UP000386847">
    <property type="component" value="Chromosome"/>
</dbReference>
<organism evidence="8 9">
    <name type="scientific">Raineyella fluvialis</name>
    <dbReference type="NCBI Taxonomy" id="2662261"/>
    <lineage>
        <taxon>Bacteria</taxon>
        <taxon>Bacillati</taxon>
        <taxon>Actinomycetota</taxon>
        <taxon>Actinomycetes</taxon>
        <taxon>Propionibacteriales</taxon>
        <taxon>Propionibacteriaceae</taxon>
        <taxon>Raineyella</taxon>
    </lineage>
</organism>
<keyword evidence="9" id="KW-1185">Reference proteome</keyword>
<dbReference type="GO" id="GO:0046872">
    <property type="term" value="F:metal ion binding"/>
    <property type="evidence" value="ECO:0007669"/>
    <property type="project" value="UniProtKB-KW"/>
</dbReference>
<dbReference type="InterPro" id="IPR015797">
    <property type="entry name" value="NUDIX_hydrolase-like_dom_sf"/>
</dbReference>
<evidence type="ECO:0000256" key="5">
    <source>
        <dbReference type="ARBA" id="ARBA00022842"/>
    </source>
</evidence>
<evidence type="ECO:0000313" key="8">
    <source>
        <dbReference type="EMBL" id="QGF22423.1"/>
    </source>
</evidence>
<keyword evidence="4 8" id="KW-0378">Hydrolase</keyword>
<dbReference type="PROSITE" id="PS51462">
    <property type="entry name" value="NUDIX"/>
    <property type="match status" value="1"/>
</dbReference>
<dbReference type="InterPro" id="IPR039121">
    <property type="entry name" value="NUDT19"/>
</dbReference>
<dbReference type="PANTHER" id="PTHR12318:SF0">
    <property type="entry name" value="ACYL-COENZYME A DIPHOSPHATASE NUDT19"/>
    <property type="match status" value="1"/>
</dbReference>
<protein>
    <submittedName>
        <fullName evidence="8">NUDIX hydrolase</fullName>
    </submittedName>
</protein>
<evidence type="ECO:0000256" key="6">
    <source>
        <dbReference type="ARBA" id="ARBA00023211"/>
    </source>
</evidence>
<sequence>MTGDGYDTVERAAFGRPPARELLPGWLVTADGVLTVPCPSSLEDDARAHLTGHGTVATPRLAATVMLVRPGWPDLLGGGAETFMLHRSMSMAFAPGAMVFPGGAVDRRDGEPIPWAGPHPREWAELLGCDRLDAQAIVVAAVRELFEESGVLLAGVDGDHVVQGLDTPMWQQEIRRLASHRASLAEVLIRHGLVLRSDLLGLRDHWVTPEFEPRRYDTYFFAARTPEGQTATALTTEAISVRWTSARAVLDAAGRGEVQLFPPTAHNIARLAESDSVEQFTTTGRAVGRLMLVPRERPEGDIVLSCRLGN</sequence>
<keyword evidence="5" id="KW-0460">Magnesium</keyword>
<evidence type="ECO:0000256" key="4">
    <source>
        <dbReference type="ARBA" id="ARBA00022801"/>
    </source>
</evidence>
<name>A0A5Q2FBK7_9ACTN</name>
<evidence type="ECO:0000256" key="3">
    <source>
        <dbReference type="ARBA" id="ARBA00022723"/>
    </source>
</evidence>
<dbReference type="CDD" id="cd18870">
    <property type="entry name" value="NUDIX_AcylCoAdiphos_Nudt19"/>
    <property type="match status" value="1"/>
</dbReference>
<evidence type="ECO:0000259" key="7">
    <source>
        <dbReference type="PROSITE" id="PS51462"/>
    </source>
</evidence>
<evidence type="ECO:0000256" key="1">
    <source>
        <dbReference type="ARBA" id="ARBA00001936"/>
    </source>
</evidence>
<evidence type="ECO:0000313" key="9">
    <source>
        <dbReference type="Proteomes" id="UP000386847"/>
    </source>
</evidence>
<evidence type="ECO:0000256" key="2">
    <source>
        <dbReference type="ARBA" id="ARBA00001946"/>
    </source>
</evidence>
<dbReference type="RefSeq" id="WP_153570933.1">
    <property type="nucleotide sequence ID" value="NZ_CP045725.1"/>
</dbReference>
<comment type="cofactor">
    <cofactor evidence="2">
        <name>Mg(2+)</name>
        <dbReference type="ChEBI" id="CHEBI:18420"/>
    </cofactor>
</comment>
<dbReference type="Gene3D" id="3.90.79.10">
    <property type="entry name" value="Nucleoside Triphosphate Pyrophosphohydrolase"/>
    <property type="match status" value="1"/>
</dbReference>
<proteinExistence type="predicted"/>
<gene>
    <name evidence="8" type="ORF">Rai3103_00555</name>
</gene>
<keyword evidence="3" id="KW-0479">Metal-binding</keyword>
<keyword evidence="6" id="KW-0464">Manganese</keyword>
<dbReference type="KEGG" id="rain:Rai3103_00555"/>